<evidence type="ECO:0000313" key="2">
    <source>
        <dbReference type="EMBL" id="WDZ83246.1"/>
    </source>
</evidence>
<evidence type="ECO:0008006" key="4">
    <source>
        <dbReference type="Google" id="ProtNLM"/>
    </source>
</evidence>
<keyword evidence="3" id="KW-1185">Reference proteome</keyword>
<dbReference type="RefSeq" id="WP_275029687.1">
    <property type="nucleotide sequence ID" value="NZ_CP118615.1"/>
</dbReference>
<proteinExistence type="predicted"/>
<sequence>MGEQHDAVRRSRGEQIEAAEHEAAKQRLLELAETERIPVEETTRAVPDRRWRRGLG</sequence>
<organism evidence="2 3">
    <name type="scientific">Micromonospora cathayae</name>
    <dbReference type="NCBI Taxonomy" id="3028804"/>
    <lineage>
        <taxon>Bacteria</taxon>
        <taxon>Bacillati</taxon>
        <taxon>Actinomycetota</taxon>
        <taxon>Actinomycetes</taxon>
        <taxon>Micromonosporales</taxon>
        <taxon>Micromonosporaceae</taxon>
        <taxon>Micromonospora</taxon>
    </lineage>
</organism>
<reference evidence="2 3" key="1">
    <citation type="submission" date="2023-02" db="EMBL/GenBank/DDBJ databases">
        <authorList>
            <person name="Mo P."/>
        </authorList>
    </citation>
    <scope>NUCLEOTIDE SEQUENCE [LARGE SCALE GENOMIC DNA]</scope>
    <source>
        <strain evidence="2 3">HUAS 3</strain>
    </source>
</reference>
<feature type="region of interest" description="Disordered" evidence="1">
    <location>
        <begin position="1"/>
        <end position="21"/>
    </location>
</feature>
<gene>
    <name evidence="2" type="ORF">PVK37_22675</name>
</gene>
<evidence type="ECO:0000313" key="3">
    <source>
        <dbReference type="Proteomes" id="UP001219605"/>
    </source>
</evidence>
<name>A0ABY7ZLB8_9ACTN</name>
<dbReference type="Proteomes" id="UP001219605">
    <property type="component" value="Chromosome"/>
</dbReference>
<evidence type="ECO:0000256" key="1">
    <source>
        <dbReference type="SAM" id="MobiDB-lite"/>
    </source>
</evidence>
<protein>
    <recommendedName>
        <fullName evidence="4">Transposase</fullName>
    </recommendedName>
</protein>
<accession>A0ABY7ZLB8</accession>
<dbReference type="EMBL" id="CP118615">
    <property type="protein sequence ID" value="WDZ83246.1"/>
    <property type="molecule type" value="Genomic_DNA"/>
</dbReference>